<organism evidence="1 2">
    <name type="scientific">Drosophila willistoni</name>
    <name type="common">Fruit fly</name>
    <dbReference type="NCBI Taxonomy" id="7260"/>
    <lineage>
        <taxon>Eukaryota</taxon>
        <taxon>Metazoa</taxon>
        <taxon>Ecdysozoa</taxon>
        <taxon>Arthropoda</taxon>
        <taxon>Hexapoda</taxon>
        <taxon>Insecta</taxon>
        <taxon>Pterygota</taxon>
        <taxon>Neoptera</taxon>
        <taxon>Endopterygota</taxon>
        <taxon>Diptera</taxon>
        <taxon>Brachycera</taxon>
        <taxon>Muscomorpha</taxon>
        <taxon>Ephydroidea</taxon>
        <taxon>Drosophilidae</taxon>
        <taxon>Drosophila</taxon>
        <taxon>Sophophora</taxon>
    </lineage>
</organism>
<dbReference type="Proteomes" id="UP000007798">
    <property type="component" value="Unassembled WGS sequence"/>
</dbReference>
<dbReference type="STRING" id="7260.A0A0Q9X5Y2"/>
<gene>
    <name evidence="1" type="primary">Dwil\GK26827</name>
    <name evidence="1" type="ORF">Dwil_GK26827</name>
</gene>
<name>A0A0Q9X5Y2_DROWI</name>
<dbReference type="AlphaFoldDB" id="A0A0Q9X5Y2"/>
<evidence type="ECO:0000313" key="2">
    <source>
        <dbReference type="Proteomes" id="UP000007798"/>
    </source>
</evidence>
<evidence type="ECO:0000313" key="1">
    <source>
        <dbReference type="EMBL" id="KRF99586.1"/>
    </source>
</evidence>
<reference evidence="1 2" key="1">
    <citation type="journal article" date="2007" name="Nature">
        <title>Evolution of genes and genomes on the Drosophila phylogeny.</title>
        <authorList>
            <consortium name="Drosophila 12 Genomes Consortium"/>
            <person name="Clark A.G."/>
            <person name="Eisen M.B."/>
            <person name="Smith D.R."/>
            <person name="Bergman C.M."/>
            <person name="Oliver B."/>
            <person name="Markow T.A."/>
            <person name="Kaufman T.C."/>
            <person name="Kellis M."/>
            <person name="Gelbart W."/>
            <person name="Iyer V.N."/>
            <person name="Pollard D.A."/>
            <person name="Sackton T.B."/>
            <person name="Larracuente A.M."/>
            <person name="Singh N.D."/>
            <person name="Abad J.P."/>
            <person name="Abt D.N."/>
            <person name="Adryan B."/>
            <person name="Aguade M."/>
            <person name="Akashi H."/>
            <person name="Anderson W.W."/>
            <person name="Aquadro C.F."/>
            <person name="Ardell D.H."/>
            <person name="Arguello R."/>
            <person name="Artieri C.G."/>
            <person name="Barbash D.A."/>
            <person name="Barker D."/>
            <person name="Barsanti P."/>
            <person name="Batterham P."/>
            <person name="Batzoglou S."/>
            <person name="Begun D."/>
            <person name="Bhutkar A."/>
            <person name="Blanco E."/>
            <person name="Bosak S.A."/>
            <person name="Bradley R.K."/>
            <person name="Brand A.D."/>
            <person name="Brent M.R."/>
            <person name="Brooks A.N."/>
            <person name="Brown R.H."/>
            <person name="Butlin R.K."/>
            <person name="Caggese C."/>
            <person name="Calvi B.R."/>
            <person name="Bernardo de Carvalho A."/>
            <person name="Caspi A."/>
            <person name="Castrezana S."/>
            <person name="Celniker S.E."/>
            <person name="Chang J.L."/>
            <person name="Chapple C."/>
            <person name="Chatterji S."/>
            <person name="Chinwalla A."/>
            <person name="Civetta A."/>
            <person name="Clifton S.W."/>
            <person name="Comeron J.M."/>
            <person name="Costello J.C."/>
            <person name="Coyne J.A."/>
            <person name="Daub J."/>
            <person name="David R.G."/>
            <person name="Delcher A.L."/>
            <person name="Delehaunty K."/>
            <person name="Do C.B."/>
            <person name="Ebling H."/>
            <person name="Edwards K."/>
            <person name="Eickbush T."/>
            <person name="Evans J.D."/>
            <person name="Filipski A."/>
            <person name="Findeiss S."/>
            <person name="Freyhult E."/>
            <person name="Fulton L."/>
            <person name="Fulton R."/>
            <person name="Garcia A.C."/>
            <person name="Gardiner A."/>
            <person name="Garfield D.A."/>
            <person name="Garvin B.E."/>
            <person name="Gibson G."/>
            <person name="Gilbert D."/>
            <person name="Gnerre S."/>
            <person name="Godfrey J."/>
            <person name="Good R."/>
            <person name="Gotea V."/>
            <person name="Gravely B."/>
            <person name="Greenberg A.J."/>
            <person name="Griffiths-Jones S."/>
            <person name="Gross S."/>
            <person name="Guigo R."/>
            <person name="Gustafson E.A."/>
            <person name="Haerty W."/>
            <person name="Hahn M.W."/>
            <person name="Halligan D.L."/>
            <person name="Halpern A.L."/>
            <person name="Halter G.M."/>
            <person name="Han M.V."/>
            <person name="Heger A."/>
            <person name="Hillier L."/>
            <person name="Hinrichs A.S."/>
            <person name="Holmes I."/>
            <person name="Hoskins R.A."/>
            <person name="Hubisz M.J."/>
            <person name="Hultmark D."/>
            <person name="Huntley M.A."/>
            <person name="Jaffe D.B."/>
            <person name="Jagadeeshan S."/>
            <person name="Jeck W.R."/>
            <person name="Johnson J."/>
            <person name="Jones C.D."/>
            <person name="Jordan W.C."/>
            <person name="Karpen G.H."/>
            <person name="Kataoka E."/>
            <person name="Keightley P.D."/>
            <person name="Kheradpour P."/>
            <person name="Kirkness E.F."/>
            <person name="Koerich L.B."/>
            <person name="Kristiansen K."/>
            <person name="Kudrna D."/>
            <person name="Kulathinal R.J."/>
            <person name="Kumar S."/>
            <person name="Kwok R."/>
            <person name="Lander E."/>
            <person name="Langley C.H."/>
            <person name="Lapoint R."/>
            <person name="Lazzaro B.P."/>
            <person name="Lee S.J."/>
            <person name="Levesque L."/>
            <person name="Li R."/>
            <person name="Lin C.F."/>
            <person name="Lin M.F."/>
            <person name="Lindblad-Toh K."/>
            <person name="Llopart A."/>
            <person name="Long M."/>
            <person name="Low L."/>
            <person name="Lozovsky E."/>
            <person name="Lu J."/>
            <person name="Luo M."/>
            <person name="Machado C.A."/>
            <person name="Makalowski W."/>
            <person name="Marzo M."/>
            <person name="Matsuda M."/>
            <person name="Matzkin L."/>
            <person name="McAllister B."/>
            <person name="McBride C.S."/>
            <person name="McKernan B."/>
            <person name="McKernan K."/>
            <person name="Mendez-Lago M."/>
            <person name="Minx P."/>
            <person name="Mollenhauer M.U."/>
            <person name="Montooth K."/>
            <person name="Mount S.M."/>
            <person name="Mu X."/>
            <person name="Myers E."/>
            <person name="Negre B."/>
            <person name="Newfeld S."/>
            <person name="Nielsen R."/>
            <person name="Noor M.A."/>
            <person name="O'Grady P."/>
            <person name="Pachter L."/>
            <person name="Papaceit M."/>
            <person name="Parisi M.J."/>
            <person name="Parisi M."/>
            <person name="Parts L."/>
            <person name="Pedersen J.S."/>
            <person name="Pesole G."/>
            <person name="Phillippy A.M."/>
            <person name="Ponting C.P."/>
            <person name="Pop M."/>
            <person name="Porcelli D."/>
            <person name="Powell J.R."/>
            <person name="Prohaska S."/>
            <person name="Pruitt K."/>
            <person name="Puig M."/>
            <person name="Quesneville H."/>
            <person name="Ram K.R."/>
            <person name="Rand D."/>
            <person name="Rasmussen M.D."/>
            <person name="Reed L.K."/>
            <person name="Reenan R."/>
            <person name="Reily A."/>
            <person name="Remington K.A."/>
            <person name="Rieger T.T."/>
            <person name="Ritchie M.G."/>
            <person name="Robin C."/>
            <person name="Rogers Y.H."/>
            <person name="Rohde C."/>
            <person name="Rozas J."/>
            <person name="Rubenfield M.J."/>
            <person name="Ruiz A."/>
            <person name="Russo S."/>
            <person name="Salzberg S.L."/>
            <person name="Sanchez-Gracia A."/>
            <person name="Saranga D.J."/>
            <person name="Sato H."/>
            <person name="Schaeffer S.W."/>
            <person name="Schatz M.C."/>
            <person name="Schlenke T."/>
            <person name="Schwartz R."/>
            <person name="Segarra C."/>
            <person name="Singh R.S."/>
            <person name="Sirot L."/>
            <person name="Sirota M."/>
            <person name="Sisneros N.B."/>
            <person name="Smith C.D."/>
            <person name="Smith T.F."/>
            <person name="Spieth J."/>
            <person name="Stage D.E."/>
            <person name="Stark A."/>
            <person name="Stephan W."/>
            <person name="Strausberg R.L."/>
            <person name="Strempel S."/>
            <person name="Sturgill D."/>
            <person name="Sutton G."/>
            <person name="Sutton G.G."/>
            <person name="Tao W."/>
            <person name="Teichmann S."/>
            <person name="Tobari Y.N."/>
            <person name="Tomimura Y."/>
            <person name="Tsolas J.M."/>
            <person name="Valente V.L."/>
            <person name="Venter E."/>
            <person name="Venter J.C."/>
            <person name="Vicario S."/>
            <person name="Vieira F.G."/>
            <person name="Vilella A.J."/>
            <person name="Villasante A."/>
            <person name="Walenz B."/>
            <person name="Wang J."/>
            <person name="Wasserman M."/>
            <person name="Watts T."/>
            <person name="Wilson D."/>
            <person name="Wilson R.K."/>
            <person name="Wing R.A."/>
            <person name="Wolfner M.F."/>
            <person name="Wong A."/>
            <person name="Wong G.K."/>
            <person name="Wu C.I."/>
            <person name="Wu G."/>
            <person name="Yamamoto D."/>
            <person name="Yang H.P."/>
            <person name="Yang S.P."/>
            <person name="Yorke J.A."/>
            <person name="Yoshida K."/>
            <person name="Zdobnov E."/>
            <person name="Zhang P."/>
            <person name="Zhang Y."/>
            <person name="Zimin A.V."/>
            <person name="Baldwin J."/>
            <person name="Abdouelleil A."/>
            <person name="Abdulkadir J."/>
            <person name="Abebe A."/>
            <person name="Abera B."/>
            <person name="Abreu J."/>
            <person name="Acer S.C."/>
            <person name="Aftuck L."/>
            <person name="Alexander A."/>
            <person name="An P."/>
            <person name="Anderson E."/>
            <person name="Anderson S."/>
            <person name="Arachi H."/>
            <person name="Azer M."/>
            <person name="Bachantsang P."/>
            <person name="Barry A."/>
            <person name="Bayul T."/>
            <person name="Berlin A."/>
            <person name="Bessette D."/>
            <person name="Bloom T."/>
            <person name="Blye J."/>
            <person name="Boguslavskiy L."/>
            <person name="Bonnet C."/>
            <person name="Boukhgalter B."/>
            <person name="Bourzgui I."/>
            <person name="Brown A."/>
            <person name="Cahill P."/>
            <person name="Channer S."/>
            <person name="Cheshatsang Y."/>
            <person name="Chuda L."/>
            <person name="Citroen M."/>
            <person name="Collymore A."/>
            <person name="Cooke P."/>
            <person name="Costello M."/>
            <person name="D'Aco K."/>
            <person name="Daza R."/>
            <person name="De Haan G."/>
            <person name="DeGray S."/>
            <person name="DeMaso C."/>
            <person name="Dhargay N."/>
            <person name="Dooley K."/>
            <person name="Dooley E."/>
            <person name="Doricent M."/>
            <person name="Dorje P."/>
            <person name="Dorjee K."/>
            <person name="Dupes A."/>
            <person name="Elong R."/>
            <person name="Falk J."/>
            <person name="Farina A."/>
            <person name="Faro S."/>
            <person name="Ferguson D."/>
            <person name="Fisher S."/>
            <person name="Foley C.D."/>
            <person name="Franke A."/>
            <person name="Friedrich D."/>
            <person name="Gadbois L."/>
            <person name="Gearin G."/>
            <person name="Gearin C.R."/>
            <person name="Giannoukos G."/>
            <person name="Goode T."/>
            <person name="Graham J."/>
            <person name="Grandbois E."/>
            <person name="Grewal S."/>
            <person name="Gyaltsen K."/>
            <person name="Hafez N."/>
            <person name="Hagos B."/>
            <person name="Hall J."/>
            <person name="Henson C."/>
            <person name="Hollinger A."/>
            <person name="Honan T."/>
            <person name="Huard M.D."/>
            <person name="Hughes L."/>
            <person name="Hurhula B."/>
            <person name="Husby M.E."/>
            <person name="Kamat A."/>
            <person name="Kanga B."/>
            <person name="Kashin S."/>
            <person name="Khazanovich D."/>
            <person name="Kisner P."/>
            <person name="Lance K."/>
            <person name="Lara M."/>
            <person name="Lee W."/>
            <person name="Lennon N."/>
            <person name="Letendre F."/>
            <person name="LeVine R."/>
            <person name="Lipovsky A."/>
            <person name="Liu X."/>
            <person name="Liu J."/>
            <person name="Liu S."/>
            <person name="Lokyitsang T."/>
            <person name="Lokyitsang Y."/>
            <person name="Lubonja R."/>
            <person name="Lui A."/>
            <person name="MacDonald P."/>
            <person name="Magnisalis V."/>
            <person name="Maru K."/>
            <person name="Matthews C."/>
            <person name="McCusker W."/>
            <person name="McDonough S."/>
            <person name="Mehta T."/>
            <person name="Meldrim J."/>
            <person name="Meneus L."/>
            <person name="Mihai O."/>
            <person name="Mihalev A."/>
            <person name="Mihova T."/>
            <person name="Mittelman R."/>
            <person name="Mlenga V."/>
            <person name="Montmayeur A."/>
            <person name="Mulrain L."/>
            <person name="Navidi A."/>
            <person name="Naylor J."/>
            <person name="Negash T."/>
            <person name="Nguyen T."/>
            <person name="Nguyen N."/>
            <person name="Nicol R."/>
            <person name="Norbu C."/>
            <person name="Norbu N."/>
            <person name="Novod N."/>
            <person name="O'Neill B."/>
            <person name="Osman S."/>
            <person name="Markiewicz E."/>
            <person name="Oyono O.L."/>
            <person name="Patti C."/>
            <person name="Phunkhang P."/>
            <person name="Pierre F."/>
            <person name="Priest M."/>
            <person name="Raghuraman S."/>
            <person name="Rege F."/>
            <person name="Reyes R."/>
            <person name="Rise C."/>
            <person name="Rogov P."/>
            <person name="Ross K."/>
            <person name="Ryan E."/>
            <person name="Settipalli S."/>
            <person name="Shea T."/>
            <person name="Sherpa N."/>
            <person name="Shi L."/>
            <person name="Shih D."/>
            <person name="Sparrow T."/>
            <person name="Spaulding J."/>
            <person name="Stalker J."/>
            <person name="Stange-Thomann N."/>
            <person name="Stavropoulos S."/>
            <person name="Stone C."/>
            <person name="Strader C."/>
            <person name="Tesfaye S."/>
            <person name="Thomson T."/>
            <person name="Thoulutsang Y."/>
            <person name="Thoulutsang D."/>
            <person name="Topham K."/>
            <person name="Topping I."/>
            <person name="Tsamla T."/>
            <person name="Vassiliev H."/>
            <person name="Vo A."/>
            <person name="Wangchuk T."/>
            <person name="Wangdi T."/>
            <person name="Weiand M."/>
            <person name="Wilkinson J."/>
            <person name="Wilson A."/>
            <person name="Yadav S."/>
            <person name="Young G."/>
            <person name="Yu Q."/>
            <person name="Zembek L."/>
            <person name="Zhong D."/>
            <person name="Zimmer A."/>
            <person name="Zwirko Z."/>
            <person name="Jaffe D.B."/>
            <person name="Alvarez P."/>
            <person name="Brockman W."/>
            <person name="Butler J."/>
            <person name="Chin C."/>
            <person name="Gnerre S."/>
            <person name="Grabherr M."/>
            <person name="Kleber M."/>
            <person name="Mauceli E."/>
            <person name="MacCallum I."/>
        </authorList>
    </citation>
    <scope>NUCLEOTIDE SEQUENCE [LARGE SCALE GENOMIC DNA]</scope>
    <source>
        <strain evidence="2">Tucson 14030-0811.24</strain>
    </source>
</reference>
<dbReference type="InParanoid" id="A0A0Q9X5Y2"/>
<keyword evidence="2" id="KW-1185">Reference proteome</keyword>
<proteinExistence type="predicted"/>
<protein>
    <submittedName>
        <fullName evidence="1">Uncharacterized protein</fullName>
    </submittedName>
</protein>
<dbReference type="EMBL" id="CH964239">
    <property type="protein sequence ID" value="KRF99586.1"/>
    <property type="molecule type" value="Genomic_DNA"/>
</dbReference>
<feature type="non-terminal residue" evidence="1">
    <location>
        <position position="1"/>
    </location>
</feature>
<sequence length="59" mass="6022">LFQEPNGVSLHLLNEKEQTLQAMSTMTSSQIVSAQAANNLALAASALSAVGSPISPAVL</sequence>
<accession>A0A0Q9X5Y2</accession>